<keyword evidence="3" id="KW-0862">Zinc</keyword>
<feature type="domain" description="SWIM-type" evidence="5">
    <location>
        <begin position="522"/>
        <end position="569"/>
    </location>
</feature>
<evidence type="ECO:0000256" key="3">
    <source>
        <dbReference type="ARBA" id="ARBA00022833"/>
    </source>
</evidence>
<proteinExistence type="predicted"/>
<dbReference type="InParanoid" id="A0A804IBA6"/>
<dbReference type="AlphaFoldDB" id="A0A804IBA6"/>
<keyword evidence="2 4" id="KW-0863">Zinc-finger</keyword>
<evidence type="ECO:0000256" key="4">
    <source>
        <dbReference type="PROSITE-ProRule" id="PRU00325"/>
    </source>
</evidence>
<dbReference type="Pfam" id="PF04434">
    <property type="entry name" value="SWIM"/>
    <property type="match status" value="1"/>
</dbReference>
<dbReference type="PROSITE" id="PS50966">
    <property type="entry name" value="ZF_SWIM"/>
    <property type="match status" value="1"/>
</dbReference>
<dbReference type="Pfam" id="PF03101">
    <property type="entry name" value="FAR1"/>
    <property type="match status" value="1"/>
</dbReference>
<evidence type="ECO:0000313" key="6">
    <source>
        <dbReference type="EMBL" id="CAG1849943.1"/>
    </source>
</evidence>
<dbReference type="FunCoup" id="A0A804IBA6">
    <property type="interactions" value="6"/>
</dbReference>
<protein>
    <submittedName>
        <fullName evidence="6">(wild Malaysian banana) hypothetical protein</fullName>
    </submittedName>
</protein>
<dbReference type="InterPro" id="IPR007527">
    <property type="entry name" value="Znf_SWIM"/>
</dbReference>
<dbReference type="PANTHER" id="PTHR47718">
    <property type="entry name" value="OS01G0519700 PROTEIN"/>
    <property type="match status" value="1"/>
</dbReference>
<sequence length="688" mass="78360">MDGSVTWVMDGSVESTIGTTGSLGSGVNVNSELDPKVGMIFHSEDQAYNFYNSYAKRKGFSVRKDHLSRRSDGRIRYRHYVCSNEGSRKEHPVSMTKKSRPIERTNCMARIEFKVNNDNLWIVNRFIDEHNHPLATPSNSHMLRSHRKKLPVQRSNISRSGIYFGAKYTQNDIQAEADYGEDAGLLLKNQSNCLTTRRLKDLETGDTQFLLDFLRTKQSEDPSFFYAIQLDEKERLTNCFWADMQSIVDYTYFGDAISFDTTYHIRGDDIPFAPFIGTNHHKQIVIFGAALLLDETLESFVWLFRTFLVAMSGRQPKTIFTDNCAAISEAIATALPDTCHRLCLWNLLQSVSTHLPCLDINFQREFENFIYDVGSEDDFHKEWDSLISSYGLANVSWFKDLYSVREKWGSVYLGNSFSATMMTRQWTEDMTNLFGNHFVRKLSLTKFIIQYLKSLIHLREKEILEDYDSTQSKPVLFVDIPMLIEASESYTRTIYVDFEHEYKSQLACLCEPVGVDGMRVTFRVYIPQKRCNGLVEFNPTETIVTCSCRKFESMGILCMHALKVLNNNNILSLPSKYILKRWTRFAKDGSVSSGQLATGGSGSQVSLTVRYSRVCRKALAVTLRSAVSKDALDVLEHGLDKIIAQMENVLHNATSSRQAEDVHVVDGIPRNTSGTTDICFSGFGFSPR</sequence>
<gene>
    <name evidence="6" type="ORF">GSMUA_215290.1</name>
</gene>
<dbReference type="Proteomes" id="UP000012960">
    <property type="component" value="Unplaced"/>
</dbReference>
<keyword evidence="8" id="KW-1185">Reference proteome</keyword>
<evidence type="ECO:0000259" key="5">
    <source>
        <dbReference type="PROSITE" id="PS50966"/>
    </source>
</evidence>
<dbReference type="SMART" id="SM00575">
    <property type="entry name" value="ZnF_PMZ"/>
    <property type="match status" value="1"/>
</dbReference>
<evidence type="ECO:0000256" key="1">
    <source>
        <dbReference type="ARBA" id="ARBA00022723"/>
    </source>
</evidence>
<accession>A0A804IBA6</accession>
<dbReference type="KEGG" id="mus:103978014"/>
<dbReference type="Gramene" id="Ma03_t12450.1">
    <property type="protein sequence ID" value="Ma03_p12450.1"/>
    <property type="gene ID" value="Ma03_g12450"/>
</dbReference>
<dbReference type="InterPro" id="IPR006564">
    <property type="entry name" value="Znf_PMZ"/>
</dbReference>
<organism evidence="7 8">
    <name type="scientific">Musa acuminata subsp. malaccensis</name>
    <name type="common">Wild banana</name>
    <name type="synonym">Musa malaccensis</name>
    <dbReference type="NCBI Taxonomy" id="214687"/>
    <lineage>
        <taxon>Eukaryota</taxon>
        <taxon>Viridiplantae</taxon>
        <taxon>Streptophyta</taxon>
        <taxon>Embryophyta</taxon>
        <taxon>Tracheophyta</taxon>
        <taxon>Spermatophyta</taxon>
        <taxon>Magnoliopsida</taxon>
        <taxon>Liliopsida</taxon>
        <taxon>Zingiberales</taxon>
        <taxon>Musaceae</taxon>
        <taxon>Musa</taxon>
    </lineage>
</organism>
<dbReference type="InterPro" id="IPR004330">
    <property type="entry name" value="FAR1_DNA_bnd_dom"/>
</dbReference>
<dbReference type="EnsemblPlants" id="Ma03_t12450.1">
    <property type="protein sequence ID" value="Ma03_p12450.1"/>
    <property type="gene ID" value="Ma03_g12450"/>
</dbReference>
<name>A0A804IBA6_MUSAM</name>
<reference evidence="7" key="2">
    <citation type="submission" date="2021-05" db="UniProtKB">
        <authorList>
            <consortium name="EnsemblPlants"/>
        </authorList>
    </citation>
    <scope>IDENTIFICATION</scope>
    <source>
        <strain evidence="7">subsp. malaccensis</strain>
    </source>
</reference>
<evidence type="ECO:0000313" key="8">
    <source>
        <dbReference type="Proteomes" id="UP000012960"/>
    </source>
</evidence>
<dbReference type="GO" id="GO:0008270">
    <property type="term" value="F:zinc ion binding"/>
    <property type="evidence" value="ECO:0007669"/>
    <property type="project" value="UniProtKB-KW"/>
</dbReference>
<dbReference type="Pfam" id="PF10551">
    <property type="entry name" value="MULE"/>
    <property type="match status" value="1"/>
</dbReference>
<dbReference type="InterPro" id="IPR018289">
    <property type="entry name" value="MULE_transposase_dom"/>
</dbReference>
<keyword evidence="1" id="KW-0479">Metal-binding</keyword>
<dbReference type="OrthoDB" id="1894539at2759"/>
<dbReference type="EMBL" id="HG996468">
    <property type="protein sequence ID" value="CAG1849943.1"/>
    <property type="molecule type" value="Genomic_DNA"/>
</dbReference>
<evidence type="ECO:0000313" key="7">
    <source>
        <dbReference type="EnsemblPlants" id="Ma03_p12450.1"/>
    </source>
</evidence>
<reference evidence="6" key="1">
    <citation type="submission" date="2021-03" db="EMBL/GenBank/DDBJ databases">
        <authorList>
            <consortium name="Genoscope - CEA"/>
            <person name="William W."/>
        </authorList>
    </citation>
    <scope>NUCLEOTIDE SEQUENCE</scope>
    <source>
        <strain evidence="6">Doubled-haploid Pahang</strain>
    </source>
</reference>
<evidence type="ECO:0000256" key="2">
    <source>
        <dbReference type="ARBA" id="ARBA00022771"/>
    </source>
</evidence>
<dbReference type="PANTHER" id="PTHR47718:SF7">
    <property type="entry name" value="PROTEIN FAR1-RELATED SEQUENCE"/>
    <property type="match status" value="1"/>
</dbReference>